<proteinExistence type="predicted"/>
<organism evidence="1 2">
    <name type="scientific">Pseudonocardia ammonioxydans</name>
    <dbReference type="NCBI Taxonomy" id="260086"/>
    <lineage>
        <taxon>Bacteria</taxon>
        <taxon>Bacillati</taxon>
        <taxon>Actinomycetota</taxon>
        <taxon>Actinomycetes</taxon>
        <taxon>Pseudonocardiales</taxon>
        <taxon>Pseudonocardiaceae</taxon>
        <taxon>Pseudonocardia</taxon>
    </lineage>
</organism>
<accession>A0A1I5F468</accession>
<dbReference type="RefSeq" id="WP_281248731.1">
    <property type="nucleotide sequence ID" value="NZ_FOUY01000035.1"/>
</dbReference>
<dbReference type="EMBL" id="FOUY01000035">
    <property type="protein sequence ID" value="SFO18483.1"/>
    <property type="molecule type" value="Genomic_DNA"/>
</dbReference>
<keyword evidence="2" id="KW-1185">Reference proteome</keyword>
<dbReference type="Proteomes" id="UP000199614">
    <property type="component" value="Unassembled WGS sequence"/>
</dbReference>
<name>A0A1I5F468_PSUAM</name>
<reference evidence="1 2" key="1">
    <citation type="submission" date="2016-10" db="EMBL/GenBank/DDBJ databases">
        <authorList>
            <person name="de Groot N.N."/>
        </authorList>
    </citation>
    <scope>NUCLEOTIDE SEQUENCE [LARGE SCALE GENOMIC DNA]</scope>
    <source>
        <strain evidence="1 2">CGMCC 4.1877</strain>
    </source>
</reference>
<evidence type="ECO:0000313" key="1">
    <source>
        <dbReference type="EMBL" id="SFO18483.1"/>
    </source>
</evidence>
<dbReference type="AlphaFoldDB" id="A0A1I5F468"/>
<gene>
    <name evidence="1" type="ORF">SAMN05216207_10352</name>
</gene>
<evidence type="ECO:0000313" key="2">
    <source>
        <dbReference type="Proteomes" id="UP000199614"/>
    </source>
</evidence>
<protein>
    <submittedName>
        <fullName evidence="1">Uncharacterized protein</fullName>
    </submittedName>
</protein>
<sequence length="41" mass="4299">MGGTAVEARHLDAEVLDTVNRVSLSTIRAKPSDYTVLSPGA</sequence>